<dbReference type="RefSeq" id="WP_206572354.1">
    <property type="nucleotide sequence ID" value="NZ_JAFKCV010000002.1"/>
</dbReference>
<feature type="domain" description="Heparan-alpha-glucosaminide N-acetyltransferase catalytic" evidence="2">
    <location>
        <begin position="3"/>
        <end position="154"/>
    </location>
</feature>
<keyword evidence="1" id="KW-0472">Membrane</keyword>
<feature type="transmembrane region" description="Helical" evidence="1">
    <location>
        <begin position="185"/>
        <end position="202"/>
    </location>
</feature>
<reference evidence="3" key="1">
    <citation type="submission" date="2021-03" db="EMBL/GenBank/DDBJ databases">
        <title>novel species isolated from a fishpond in China.</title>
        <authorList>
            <person name="Lu H."/>
            <person name="Cai Z."/>
        </authorList>
    </citation>
    <scope>NUCLEOTIDE SEQUENCE</scope>
    <source>
        <strain evidence="3">JCM 30855</strain>
    </source>
</reference>
<feature type="transmembrane region" description="Helical" evidence="1">
    <location>
        <begin position="131"/>
        <end position="149"/>
    </location>
</feature>
<dbReference type="Proteomes" id="UP000664654">
    <property type="component" value="Unassembled WGS sequence"/>
</dbReference>
<protein>
    <submittedName>
        <fullName evidence="3">DUF1624 domain-containing protein</fullName>
    </submittedName>
</protein>
<organism evidence="3 4">
    <name type="scientific">Bowmanella dokdonensis</name>
    <dbReference type="NCBI Taxonomy" id="751969"/>
    <lineage>
        <taxon>Bacteria</taxon>
        <taxon>Pseudomonadati</taxon>
        <taxon>Pseudomonadota</taxon>
        <taxon>Gammaproteobacteria</taxon>
        <taxon>Alteromonadales</taxon>
        <taxon>Alteromonadaceae</taxon>
        <taxon>Bowmanella</taxon>
    </lineage>
</organism>
<evidence type="ECO:0000259" key="2">
    <source>
        <dbReference type="Pfam" id="PF07786"/>
    </source>
</evidence>
<dbReference type="AlphaFoldDB" id="A0A939DKM3"/>
<evidence type="ECO:0000313" key="3">
    <source>
        <dbReference type="EMBL" id="MBN7824228.1"/>
    </source>
</evidence>
<accession>A0A939DKM3</accession>
<dbReference type="PANTHER" id="PTHR31061:SF24">
    <property type="entry name" value="LD22376P"/>
    <property type="match status" value="1"/>
</dbReference>
<feature type="transmembrane region" description="Helical" evidence="1">
    <location>
        <begin position="245"/>
        <end position="266"/>
    </location>
</feature>
<comment type="caution">
    <text evidence="3">The sequence shown here is derived from an EMBL/GenBank/DDBJ whole genome shotgun (WGS) entry which is preliminary data.</text>
</comment>
<evidence type="ECO:0000256" key="1">
    <source>
        <dbReference type="SAM" id="Phobius"/>
    </source>
</evidence>
<feature type="transmembrane region" description="Helical" evidence="1">
    <location>
        <begin position="214"/>
        <end position="233"/>
    </location>
</feature>
<feature type="transmembrane region" description="Helical" evidence="1">
    <location>
        <begin position="326"/>
        <end position="347"/>
    </location>
</feature>
<dbReference type="InterPro" id="IPR012429">
    <property type="entry name" value="HGSNAT_cat"/>
</dbReference>
<dbReference type="PANTHER" id="PTHR31061">
    <property type="entry name" value="LD22376P"/>
    <property type="match status" value="1"/>
</dbReference>
<feature type="transmembrane region" description="Helical" evidence="1">
    <location>
        <begin position="77"/>
        <end position="96"/>
    </location>
</feature>
<keyword evidence="1" id="KW-1133">Transmembrane helix</keyword>
<feature type="transmembrane region" description="Helical" evidence="1">
    <location>
        <begin position="9"/>
        <end position="27"/>
    </location>
</feature>
<feature type="transmembrane region" description="Helical" evidence="1">
    <location>
        <begin position="47"/>
        <end position="65"/>
    </location>
</feature>
<proteinExistence type="predicted"/>
<evidence type="ECO:0000313" key="4">
    <source>
        <dbReference type="Proteomes" id="UP000664654"/>
    </source>
</evidence>
<keyword evidence="4" id="KW-1185">Reference proteome</keyword>
<dbReference type="EMBL" id="JAFKCV010000002">
    <property type="protein sequence ID" value="MBN7824228.1"/>
    <property type="molecule type" value="Genomic_DNA"/>
</dbReference>
<keyword evidence="1" id="KW-0812">Transmembrane</keyword>
<name>A0A939DKM3_9ALTE</name>
<sequence>MARESSLDIFRGLTLAAMILVNTPGSWSHVYAPFLHAKWHGLTPTDVIFPFFLFIVGAAMFHSLRRIPHGQIPWAKIAKRTLLLFAIGFLLNIFPFNDPPANWRVMGVLQRIALCYGLGALLILSLSRRALWLVSLVILLGYWLIMLSAQDPWTLEGNLVRQVDIGLFGASHLYQGFGVPFDPEGLLSCLPATVSLLMGYLTSDKLARCYTSEAKLRTLVSWALLALIAGLFWHPLQPINKSLWTGSYVLVTSALAWLVLAGILYLHDVRKWHNGFTWAQIYGSNPLFIYVLSWLFAATLAELIYLPVNGQWQSAYQLGFMALSSVLPVKLASLAFALVIVWLFYLLSRHLHRRNIFIKL</sequence>
<dbReference type="Pfam" id="PF07786">
    <property type="entry name" value="HGSNAT_cat"/>
    <property type="match status" value="1"/>
</dbReference>
<gene>
    <name evidence="3" type="ORF">J0A66_03210</name>
</gene>
<feature type="transmembrane region" description="Helical" evidence="1">
    <location>
        <begin position="108"/>
        <end position="124"/>
    </location>
</feature>
<feature type="transmembrane region" description="Helical" evidence="1">
    <location>
        <begin position="287"/>
        <end position="306"/>
    </location>
</feature>